<keyword evidence="3" id="KW-1185">Reference proteome</keyword>
<dbReference type="HOGENOM" id="CLU_1342005_0_0_11"/>
<dbReference type="Proteomes" id="UP000007947">
    <property type="component" value="Chromosome"/>
</dbReference>
<dbReference type="KEGG" id="mph:MLP_42010"/>
<accession>F5XS02</accession>
<feature type="compositionally biased region" description="Basic residues" evidence="1">
    <location>
        <begin position="22"/>
        <end position="32"/>
    </location>
</feature>
<proteinExistence type="predicted"/>
<organism evidence="2 3">
    <name type="scientific">Microlunatus phosphovorus (strain ATCC 700054 / DSM 10555 / JCM 9379 / NBRC 101784 / NCIMB 13414 / VKM Ac-1990 / NM-1)</name>
    <dbReference type="NCBI Taxonomy" id="1032480"/>
    <lineage>
        <taxon>Bacteria</taxon>
        <taxon>Bacillati</taxon>
        <taxon>Actinomycetota</taxon>
        <taxon>Actinomycetes</taxon>
        <taxon>Propionibacteriales</taxon>
        <taxon>Propionibacteriaceae</taxon>
        <taxon>Microlunatus</taxon>
    </lineage>
</organism>
<feature type="compositionally biased region" description="Polar residues" evidence="1">
    <location>
        <begin position="179"/>
        <end position="188"/>
    </location>
</feature>
<evidence type="ECO:0000313" key="3">
    <source>
        <dbReference type="Proteomes" id="UP000007947"/>
    </source>
</evidence>
<protein>
    <submittedName>
        <fullName evidence="2">Uncharacterized protein</fullName>
    </submittedName>
</protein>
<evidence type="ECO:0000313" key="2">
    <source>
        <dbReference type="EMBL" id="BAK37215.1"/>
    </source>
</evidence>
<feature type="compositionally biased region" description="Low complexity" evidence="1">
    <location>
        <begin position="33"/>
        <end position="49"/>
    </location>
</feature>
<sequence length="204" mass="22033">MRRGATNDRRSGTPSRRLAPPGHKRSKAKHNTRTAAAGGPQTTGGQARPADGLRPRATNDRKPSTTPVRLPPAGHERSAVRRAQQTACAPGPQTIESQAQHPHGCRRRATNGRRSSVPRERLAPPGHKRQSVPRSGPSGERQRAGLPCERPRAESGAQRVTTPVASGRAAERPVPSGLRSEQTRSSFASDEGRRNQSARSWRSE</sequence>
<feature type="compositionally biased region" description="Polar residues" evidence="1">
    <location>
        <begin position="195"/>
        <end position="204"/>
    </location>
</feature>
<dbReference type="AlphaFoldDB" id="F5XS02"/>
<gene>
    <name evidence="2" type="ordered locus">MLP_42010</name>
</gene>
<feature type="compositionally biased region" description="Basic and acidic residues" evidence="1">
    <location>
        <begin position="51"/>
        <end position="63"/>
    </location>
</feature>
<reference evidence="2 3" key="1">
    <citation type="submission" date="2011-05" db="EMBL/GenBank/DDBJ databases">
        <title>Whole genome sequence of Microlunatus phosphovorus NM-1.</title>
        <authorList>
            <person name="Hosoyama A."/>
            <person name="Sasaki K."/>
            <person name="Harada T."/>
            <person name="Igarashi R."/>
            <person name="Kawakoshi A."/>
            <person name="Sasagawa M."/>
            <person name="Fukada J."/>
            <person name="Nakamura S."/>
            <person name="Katano Y."/>
            <person name="Hanada S."/>
            <person name="Kamagata Y."/>
            <person name="Nakamura N."/>
            <person name="Yamazaki S."/>
            <person name="Fujita N."/>
        </authorList>
    </citation>
    <scope>NUCLEOTIDE SEQUENCE [LARGE SCALE GENOMIC DNA]</scope>
    <source>
        <strain evidence="3">ATCC 700054 / DSM 10555 / JCM 9379 / NBRC 101784 / NCIMB 13414 / VKM Ac-1990 / NM-1</strain>
    </source>
</reference>
<evidence type="ECO:0000256" key="1">
    <source>
        <dbReference type="SAM" id="MobiDB-lite"/>
    </source>
</evidence>
<dbReference type="EMBL" id="AP012204">
    <property type="protein sequence ID" value="BAK37215.1"/>
    <property type="molecule type" value="Genomic_DNA"/>
</dbReference>
<feature type="region of interest" description="Disordered" evidence="1">
    <location>
        <begin position="1"/>
        <end position="204"/>
    </location>
</feature>
<name>F5XS02_MICPN</name>
<feature type="compositionally biased region" description="Basic and acidic residues" evidence="1">
    <location>
        <begin position="1"/>
        <end position="11"/>
    </location>
</feature>